<reference evidence="3 4" key="1">
    <citation type="journal article" date="2019" name="Plant Biotechnol. J.">
        <title>The red bayberry genome and genetic basis of sex determination.</title>
        <authorList>
            <person name="Jia H.M."/>
            <person name="Jia H.J."/>
            <person name="Cai Q.L."/>
            <person name="Wang Y."/>
            <person name="Zhao H.B."/>
            <person name="Yang W.F."/>
            <person name="Wang G.Y."/>
            <person name="Li Y.H."/>
            <person name="Zhan D.L."/>
            <person name="Shen Y.T."/>
            <person name="Niu Q.F."/>
            <person name="Chang L."/>
            <person name="Qiu J."/>
            <person name="Zhao L."/>
            <person name="Xie H.B."/>
            <person name="Fu W.Y."/>
            <person name="Jin J."/>
            <person name="Li X.W."/>
            <person name="Jiao Y."/>
            <person name="Zhou C.C."/>
            <person name="Tu T."/>
            <person name="Chai C.Y."/>
            <person name="Gao J.L."/>
            <person name="Fan L.J."/>
            <person name="van de Weg E."/>
            <person name="Wang J.Y."/>
            <person name="Gao Z.S."/>
        </authorList>
    </citation>
    <scope>NUCLEOTIDE SEQUENCE [LARGE SCALE GENOMIC DNA]</scope>
    <source>
        <tissue evidence="3">Leaves</tissue>
    </source>
</reference>
<dbReference type="EMBL" id="RXIC02000019">
    <property type="protein sequence ID" value="KAB1226968.1"/>
    <property type="molecule type" value="Genomic_DNA"/>
</dbReference>
<evidence type="ECO:0000256" key="1">
    <source>
        <dbReference type="ARBA" id="ARBA00022821"/>
    </source>
</evidence>
<evidence type="ECO:0000259" key="2">
    <source>
        <dbReference type="Pfam" id="PF00931"/>
    </source>
</evidence>
<proteinExistence type="predicted"/>
<dbReference type="SUPFAM" id="SSF52540">
    <property type="entry name" value="P-loop containing nucleoside triphosphate hydrolases"/>
    <property type="match status" value="1"/>
</dbReference>
<keyword evidence="1" id="KW-0611">Plant defense</keyword>
<dbReference type="AlphaFoldDB" id="A0A6A1WT37"/>
<gene>
    <name evidence="3" type="ORF">CJ030_MR1G002513</name>
</gene>
<dbReference type="OrthoDB" id="1896560at2759"/>
<dbReference type="GO" id="GO:0043531">
    <property type="term" value="F:ADP binding"/>
    <property type="evidence" value="ECO:0007669"/>
    <property type="project" value="InterPro"/>
</dbReference>
<protein>
    <recommendedName>
        <fullName evidence="2">NB-ARC domain-containing protein</fullName>
    </recommendedName>
</protein>
<dbReference type="Gene3D" id="3.80.10.10">
    <property type="entry name" value="Ribonuclease Inhibitor"/>
    <property type="match status" value="2"/>
</dbReference>
<keyword evidence="4" id="KW-1185">Reference proteome</keyword>
<dbReference type="Pfam" id="PF00931">
    <property type="entry name" value="NB-ARC"/>
    <property type="match status" value="1"/>
</dbReference>
<dbReference type="GO" id="GO:0006952">
    <property type="term" value="P:defense response"/>
    <property type="evidence" value="ECO:0007669"/>
    <property type="project" value="UniProtKB-KW"/>
</dbReference>
<sequence>MGGIGKTTLAQLVYNDERVKEHFDLKAWVCVSDEFDLFKVTKAILEAVTSSTSEALSKPLKSGAPGSKVIVTTRHDGVSSAMRACSTHYLEKLPEEDCWSLFAKYAFDKDLMTSLSIYYCRNFVSFPKGGLRAPNLTSLDIEECKSLRSLPDKMHRFLPSLDYLRVSDCPEIESFPEGGLPSKLSVIWIMNCDKLFANRMGWGLQTLTFVRHVSIAYDYGTIVSFPEMGLLPSNLTALSIWNFPNLESLDKEGLQHLTSLEDLTIWNCPKLKCMPEGGLPASLSCLQIIACPLLEKQWQRRKGKEWRKVAHIPYKGMNFKLTE</sequence>
<dbReference type="PANTHER" id="PTHR36766:SF40">
    <property type="entry name" value="DISEASE RESISTANCE PROTEIN RGA3"/>
    <property type="match status" value="1"/>
</dbReference>
<dbReference type="Proteomes" id="UP000516437">
    <property type="component" value="Chromosome 1"/>
</dbReference>
<evidence type="ECO:0000313" key="4">
    <source>
        <dbReference type="Proteomes" id="UP000516437"/>
    </source>
</evidence>
<dbReference type="PANTHER" id="PTHR36766">
    <property type="entry name" value="PLANT BROAD-SPECTRUM MILDEW RESISTANCE PROTEIN RPW8"/>
    <property type="match status" value="1"/>
</dbReference>
<accession>A0A6A1WT37</accession>
<name>A0A6A1WT37_9ROSI</name>
<dbReference type="Gene3D" id="3.40.50.300">
    <property type="entry name" value="P-loop containing nucleotide triphosphate hydrolases"/>
    <property type="match status" value="1"/>
</dbReference>
<organism evidence="3 4">
    <name type="scientific">Morella rubra</name>
    <name type="common">Chinese bayberry</name>
    <dbReference type="NCBI Taxonomy" id="262757"/>
    <lineage>
        <taxon>Eukaryota</taxon>
        <taxon>Viridiplantae</taxon>
        <taxon>Streptophyta</taxon>
        <taxon>Embryophyta</taxon>
        <taxon>Tracheophyta</taxon>
        <taxon>Spermatophyta</taxon>
        <taxon>Magnoliopsida</taxon>
        <taxon>eudicotyledons</taxon>
        <taxon>Gunneridae</taxon>
        <taxon>Pentapetalae</taxon>
        <taxon>rosids</taxon>
        <taxon>fabids</taxon>
        <taxon>Fagales</taxon>
        <taxon>Myricaceae</taxon>
        <taxon>Morella</taxon>
    </lineage>
</organism>
<evidence type="ECO:0000313" key="3">
    <source>
        <dbReference type="EMBL" id="KAB1226968.1"/>
    </source>
</evidence>
<dbReference type="InterPro" id="IPR002182">
    <property type="entry name" value="NB-ARC"/>
</dbReference>
<comment type="caution">
    <text evidence="3">The sequence shown here is derived from an EMBL/GenBank/DDBJ whole genome shotgun (WGS) entry which is preliminary data.</text>
</comment>
<dbReference type="InterPro" id="IPR027417">
    <property type="entry name" value="P-loop_NTPase"/>
</dbReference>
<dbReference type="InterPro" id="IPR032675">
    <property type="entry name" value="LRR_dom_sf"/>
</dbReference>
<feature type="domain" description="NB-ARC" evidence="2">
    <location>
        <begin position="1"/>
        <end position="55"/>
    </location>
</feature>
<dbReference type="SUPFAM" id="SSF52058">
    <property type="entry name" value="L domain-like"/>
    <property type="match status" value="1"/>
</dbReference>